<dbReference type="PANTHER" id="PTHR14275:SF0">
    <property type="entry name" value="LIPID DROPLET ASSEMBLY FACTOR 1"/>
    <property type="match status" value="1"/>
</dbReference>
<comment type="caution">
    <text evidence="10">The sequence shown here is derived from an EMBL/GenBank/DDBJ whole genome shotgun (WGS) entry which is preliminary data.</text>
</comment>
<comment type="subcellular location">
    <subcellularLocation>
        <location evidence="1">Endoplasmic reticulum membrane</location>
        <topology evidence="1">Multi-pass membrane protein</topology>
    </subcellularLocation>
    <subcellularLocation>
        <location evidence="2">Lipid droplet</location>
    </subcellularLocation>
</comment>
<dbReference type="Proteomes" id="UP001347796">
    <property type="component" value="Unassembled WGS sequence"/>
</dbReference>
<dbReference type="Pfam" id="PF16015">
    <property type="entry name" value="Promethin"/>
    <property type="match status" value="1"/>
</dbReference>
<evidence type="ECO:0008006" key="12">
    <source>
        <dbReference type="Google" id="ProtNLM"/>
    </source>
</evidence>
<feature type="transmembrane region" description="Helical" evidence="9">
    <location>
        <begin position="76"/>
        <end position="99"/>
    </location>
</feature>
<dbReference type="InterPro" id="IPR029709">
    <property type="entry name" value="LDAF1"/>
</dbReference>
<evidence type="ECO:0000313" key="11">
    <source>
        <dbReference type="Proteomes" id="UP001347796"/>
    </source>
</evidence>
<evidence type="ECO:0000256" key="7">
    <source>
        <dbReference type="ARBA" id="ARBA00022989"/>
    </source>
</evidence>
<gene>
    <name evidence="10" type="ORF">SNE40_020254</name>
</gene>
<evidence type="ECO:0000256" key="8">
    <source>
        <dbReference type="ARBA" id="ARBA00023136"/>
    </source>
</evidence>
<organism evidence="10 11">
    <name type="scientific">Patella caerulea</name>
    <name type="common">Rayed Mediterranean limpet</name>
    <dbReference type="NCBI Taxonomy" id="87958"/>
    <lineage>
        <taxon>Eukaryota</taxon>
        <taxon>Metazoa</taxon>
        <taxon>Spiralia</taxon>
        <taxon>Lophotrochozoa</taxon>
        <taxon>Mollusca</taxon>
        <taxon>Gastropoda</taxon>
        <taxon>Patellogastropoda</taxon>
        <taxon>Patelloidea</taxon>
        <taxon>Patellidae</taxon>
        <taxon>Patella</taxon>
    </lineage>
</organism>
<evidence type="ECO:0000256" key="4">
    <source>
        <dbReference type="ARBA" id="ARBA00022677"/>
    </source>
</evidence>
<keyword evidence="4" id="KW-0551">Lipid droplet</keyword>
<feature type="transmembrane region" description="Helical" evidence="9">
    <location>
        <begin position="106"/>
        <end position="136"/>
    </location>
</feature>
<keyword evidence="5 9" id="KW-0812">Transmembrane</keyword>
<keyword evidence="6" id="KW-0256">Endoplasmic reticulum</keyword>
<evidence type="ECO:0000256" key="9">
    <source>
        <dbReference type="SAM" id="Phobius"/>
    </source>
</evidence>
<dbReference type="AlphaFoldDB" id="A0AAN8GDU5"/>
<dbReference type="EMBL" id="JAZGQO010000015">
    <property type="protein sequence ID" value="KAK6169146.1"/>
    <property type="molecule type" value="Genomic_DNA"/>
</dbReference>
<dbReference type="GO" id="GO:0005789">
    <property type="term" value="C:endoplasmic reticulum membrane"/>
    <property type="evidence" value="ECO:0007669"/>
    <property type="project" value="UniProtKB-SubCell"/>
</dbReference>
<evidence type="ECO:0000256" key="6">
    <source>
        <dbReference type="ARBA" id="ARBA00022824"/>
    </source>
</evidence>
<evidence type="ECO:0000256" key="5">
    <source>
        <dbReference type="ARBA" id="ARBA00022692"/>
    </source>
</evidence>
<dbReference type="PANTHER" id="PTHR14275">
    <property type="entry name" value="PROMETHIN"/>
    <property type="match status" value="1"/>
</dbReference>
<name>A0AAN8GDU5_PATCE</name>
<evidence type="ECO:0000256" key="2">
    <source>
        <dbReference type="ARBA" id="ARBA00004502"/>
    </source>
</evidence>
<keyword evidence="11" id="KW-1185">Reference proteome</keyword>
<reference evidence="10 11" key="1">
    <citation type="submission" date="2024-01" db="EMBL/GenBank/DDBJ databases">
        <title>The genome of the rayed Mediterranean limpet Patella caerulea (Linnaeus, 1758).</title>
        <authorList>
            <person name="Anh-Thu Weber A."/>
            <person name="Halstead-Nussloch G."/>
        </authorList>
    </citation>
    <scope>NUCLEOTIDE SEQUENCE [LARGE SCALE GENOMIC DNA]</scope>
    <source>
        <strain evidence="10">AATW-2023a</strain>
        <tissue evidence="10">Whole specimen</tissue>
    </source>
</reference>
<dbReference type="GO" id="GO:0005811">
    <property type="term" value="C:lipid droplet"/>
    <property type="evidence" value="ECO:0007669"/>
    <property type="project" value="UniProtKB-SubCell"/>
</dbReference>
<keyword evidence="8 9" id="KW-0472">Membrane</keyword>
<sequence>MVFASIEIRNESIKYTVLLINKMGTVYEDEDQMSAILHAVGEYFEVKKKMDAIKAFTLSHPIVTLFSIVLVAMCSIPIVCFFTFIFGSICLAVTGFVLIEGTVLTIATVFFGISLLIVGFCAVGISGIIVAGFYVFDCSCSLIQKVSDRNMGEDNKLEPRTLKAEELRKIK</sequence>
<evidence type="ECO:0000256" key="1">
    <source>
        <dbReference type="ARBA" id="ARBA00004477"/>
    </source>
</evidence>
<proteinExistence type="inferred from homology"/>
<protein>
    <recommendedName>
        <fullName evidence="12">Promethin</fullName>
    </recommendedName>
</protein>
<accession>A0AAN8GDU5</accession>
<evidence type="ECO:0000256" key="3">
    <source>
        <dbReference type="ARBA" id="ARBA00007618"/>
    </source>
</evidence>
<evidence type="ECO:0000313" key="10">
    <source>
        <dbReference type="EMBL" id="KAK6169146.1"/>
    </source>
</evidence>
<feature type="transmembrane region" description="Helical" evidence="9">
    <location>
        <begin position="52"/>
        <end position="70"/>
    </location>
</feature>
<keyword evidence="7 9" id="KW-1133">Transmembrane helix</keyword>
<comment type="similarity">
    <text evidence="3">Belongs to the LDAF1 family.</text>
</comment>